<organism evidence="2 3">
    <name type="scientific">Rhodoblastus acidophilus</name>
    <name type="common">Rhodopseudomonas acidophila</name>
    <dbReference type="NCBI Taxonomy" id="1074"/>
    <lineage>
        <taxon>Bacteria</taxon>
        <taxon>Pseudomonadati</taxon>
        <taxon>Pseudomonadota</taxon>
        <taxon>Alphaproteobacteria</taxon>
        <taxon>Hyphomicrobiales</taxon>
        <taxon>Rhodoblastaceae</taxon>
        <taxon>Rhodoblastus</taxon>
    </lineage>
</organism>
<keyword evidence="1" id="KW-0812">Transmembrane</keyword>
<evidence type="ECO:0000256" key="1">
    <source>
        <dbReference type="SAM" id="Phobius"/>
    </source>
</evidence>
<dbReference type="RefSeq" id="WP_155447457.1">
    <property type="nucleotide sequence ID" value="NZ_JAOQNR010000019.1"/>
</dbReference>
<dbReference type="AlphaFoldDB" id="A0A6N8DUB0"/>
<proteinExistence type="predicted"/>
<name>A0A6N8DUB0_RHOAC</name>
<feature type="transmembrane region" description="Helical" evidence="1">
    <location>
        <begin position="60"/>
        <end position="81"/>
    </location>
</feature>
<evidence type="ECO:0000313" key="2">
    <source>
        <dbReference type="EMBL" id="MTV32773.1"/>
    </source>
</evidence>
<dbReference type="EMBL" id="WNKS01000021">
    <property type="protein sequence ID" value="MTV32773.1"/>
    <property type="molecule type" value="Genomic_DNA"/>
</dbReference>
<keyword evidence="1" id="KW-0472">Membrane</keyword>
<dbReference type="Proteomes" id="UP000439113">
    <property type="component" value="Unassembled WGS sequence"/>
</dbReference>
<gene>
    <name evidence="2" type="ORF">GJ654_17460</name>
</gene>
<sequence length="82" mass="8788">MIIFARPARNSGVPAQGMKFPGGVIKTTFMAGGNEKLTIGLLTSLYEWLNRGVRNMVTALKIEIVSIAAAFAFMTGVLAAVW</sequence>
<reference evidence="2 3" key="1">
    <citation type="submission" date="2019-11" db="EMBL/GenBank/DDBJ databases">
        <title>Whole-genome sequence of a Rhodoblastus acidophilus DSM 142.</title>
        <authorList>
            <person name="Kyndt J.A."/>
            <person name="Meyer T.E."/>
        </authorList>
    </citation>
    <scope>NUCLEOTIDE SEQUENCE [LARGE SCALE GENOMIC DNA]</scope>
    <source>
        <strain evidence="2 3">DSM 142</strain>
    </source>
</reference>
<protein>
    <submittedName>
        <fullName evidence="2">Uncharacterized protein</fullName>
    </submittedName>
</protein>
<accession>A0A6N8DUB0</accession>
<keyword evidence="1" id="KW-1133">Transmembrane helix</keyword>
<comment type="caution">
    <text evidence="2">The sequence shown here is derived from an EMBL/GenBank/DDBJ whole genome shotgun (WGS) entry which is preliminary data.</text>
</comment>
<evidence type="ECO:0000313" key="3">
    <source>
        <dbReference type="Proteomes" id="UP000439113"/>
    </source>
</evidence>